<keyword evidence="2" id="KW-0540">Nuclease</keyword>
<dbReference type="NCBIfam" id="NF003840">
    <property type="entry name" value="PRK05421.1-2"/>
    <property type="match status" value="1"/>
</dbReference>
<sequence length="295" mass="31904">MQTMKTMRGQLFLVLTLAAIGALSILLSDGFAVPDHAYVLSGGQGKVSIRSSGSCGGDGAGLAEPVVGIDPAGFSVFSWNTHKGDDPEWQRDLVSLGNDADIVLLQEAALGENLRTQLSLMGRDWQLAPAFQSAAGETGVMSISPVRPHDYCALRETEPIIRIPKMALTSTYPLHGTSEVLLVVNVHVVNFTLALDSVRSQIDEIKGMIRSHRGPVVVAGDFNTWSEARLELIDSAMAALDLQPVAFHPDHRSRFFNRTVDAVYCRGLEVVSARSYPVQSSDHNPLSVHFRISNG</sequence>
<keyword evidence="2" id="KW-0255">Endonuclease</keyword>
<organism evidence="2 3">
    <name type="scientific">Desulfofustis glycolicus DSM 9705</name>
    <dbReference type="NCBI Taxonomy" id="1121409"/>
    <lineage>
        <taxon>Bacteria</taxon>
        <taxon>Pseudomonadati</taxon>
        <taxon>Thermodesulfobacteriota</taxon>
        <taxon>Desulfobulbia</taxon>
        <taxon>Desulfobulbales</taxon>
        <taxon>Desulfocapsaceae</taxon>
        <taxon>Desulfofustis</taxon>
    </lineage>
</organism>
<name>A0A1M5WRM6_9BACT</name>
<dbReference type="Pfam" id="PF03372">
    <property type="entry name" value="Exo_endo_phos"/>
    <property type="match status" value="1"/>
</dbReference>
<reference evidence="2 3" key="1">
    <citation type="submission" date="2016-11" db="EMBL/GenBank/DDBJ databases">
        <authorList>
            <person name="Jaros S."/>
            <person name="Januszkiewicz K."/>
            <person name="Wedrychowicz H."/>
        </authorList>
    </citation>
    <scope>NUCLEOTIDE SEQUENCE [LARGE SCALE GENOMIC DNA]</scope>
    <source>
        <strain evidence="2 3">DSM 9705</strain>
    </source>
</reference>
<dbReference type="InterPro" id="IPR036691">
    <property type="entry name" value="Endo/exonu/phosph_ase_sf"/>
</dbReference>
<dbReference type="InterPro" id="IPR005135">
    <property type="entry name" value="Endo/exonuclease/phosphatase"/>
</dbReference>
<dbReference type="NCBIfam" id="NF003842">
    <property type="entry name" value="PRK05421.1-4"/>
    <property type="match status" value="1"/>
</dbReference>
<dbReference type="GO" id="GO:0004519">
    <property type="term" value="F:endonuclease activity"/>
    <property type="evidence" value="ECO:0007669"/>
    <property type="project" value="UniProtKB-KW"/>
</dbReference>
<gene>
    <name evidence="2" type="ORF">SAMN02745124_02485</name>
</gene>
<accession>A0A1M5WRM6</accession>
<keyword evidence="2" id="KW-0269">Exonuclease</keyword>
<keyword evidence="3" id="KW-1185">Reference proteome</keyword>
<dbReference type="EMBL" id="FQXS01000014">
    <property type="protein sequence ID" value="SHH90169.1"/>
    <property type="molecule type" value="Genomic_DNA"/>
</dbReference>
<dbReference type="AlphaFoldDB" id="A0A1M5WRM6"/>
<dbReference type="SUPFAM" id="SSF56219">
    <property type="entry name" value="DNase I-like"/>
    <property type="match status" value="1"/>
</dbReference>
<evidence type="ECO:0000313" key="2">
    <source>
        <dbReference type="EMBL" id="SHH90169.1"/>
    </source>
</evidence>
<evidence type="ECO:0000313" key="3">
    <source>
        <dbReference type="Proteomes" id="UP000184139"/>
    </source>
</evidence>
<dbReference type="OrthoDB" id="9793162at2"/>
<dbReference type="GO" id="GO:0004527">
    <property type="term" value="F:exonuclease activity"/>
    <property type="evidence" value="ECO:0007669"/>
    <property type="project" value="UniProtKB-KW"/>
</dbReference>
<proteinExistence type="predicted"/>
<dbReference type="Gene3D" id="3.60.10.10">
    <property type="entry name" value="Endonuclease/exonuclease/phosphatase"/>
    <property type="match status" value="1"/>
</dbReference>
<protein>
    <submittedName>
        <fullName evidence="2">Endonuclease/Exonuclease/phosphatase family protein</fullName>
    </submittedName>
</protein>
<dbReference type="RefSeq" id="WP_073376454.1">
    <property type="nucleotide sequence ID" value="NZ_FQXS01000014.1"/>
</dbReference>
<evidence type="ECO:0000259" key="1">
    <source>
        <dbReference type="Pfam" id="PF03372"/>
    </source>
</evidence>
<dbReference type="STRING" id="1121409.SAMN02745124_02485"/>
<dbReference type="Proteomes" id="UP000184139">
    <property type="component" value="Unassembled WGS sequence"/>
</dbReference>
<feature type="domain" description="Endonuclease/exonuclease/phosphatase" evidence="1">
    <location>
        <begin position="78"/>
        <end position="283"/>
    </location>
</feature>
<keyword evidence="2" id="KW-0378">Hydrolase</keyword>